<sequence>MMFHIFFVTVNISKRKYTAEDIKKEQQREYSRKVRQELLAKRSQYMRLF</sequence>
<comment type="caution">
    <text evidence="1">The sequence shown here is derived from an EMBL/GenBank/DDBJ whole genome shotgun (WGS) entry which is preliminary data.</text>
</comment>
<protein>
    <submittedName>
        <fullName evidence="1">YrzI family small protein</fullName>
    </submittedName>
</protein>
<dbReference type="RefSeq" id="WP_088076057.1">
    <property type="nucleotide sequence ID" value="NZ_JAHQCR010000045.1"/>
</dbReference>
<keyword evidence="2" id="KW-1185">Reference proteome</keyword>
<name>A0ABS6JTH2_9BACI</name>
<organism evidence="1 2">
    <name type="scientific">Evansella alkalicola</name>
    <dbReference type="NCBI Taxonomy" id="745819"/>
    <lineage>
        <taxon>Bacteria</taxon>
        <taxon>Bacillati</taxon>
        <taxon>Bacillota</taxon>
        <taxon>Bacilli</taxon>
        <taxon>Bacillales</taxon>
        <taxon>Bacillaceae</taxon>
        <taxon>Evansella</taxon>
    </lineage>
</organism>
<accession>A0ABS6JTH2</accession>
<proteinExistence type="predicted"/>
<evidence type="ECO:0000313" key="2">
    <source>
        <dbReference type="Proteomes" id="UP000790580"/>
    </source>
</evidence>
<dbReference type="InterPro" id="IPR012655">
    <property type="entry name" value="YrzI"/>
</dbReference>
<reference evidence="1 2" key="1">
    <citation type="submission" date="2021-06" db="EMBL/GenBank/DDBJ databases">
        <title>Bacillus sp. RD4P76, an endophyte from a halophyte.</title>
        <authorList>
            <person name="Sun J.-Q."/>
        </authorList>
    </citation>
    <scope>NUCLEOTIDE SEQUENCE [LARGE SCALE GENOMIC DNA]</scope>
    <source>
        <strain evidence="1 2">JCM 17098</strain>
    </source>
</reference>
<dbReference type="Proteomes" id="UP000790580">
    <property type="component" value="Unassembled WGS sequence"/>
</dbReference>
<evidence type="ECO:0000313" key="1">
    <source>
        <dbReference type="EMBL" id="MBU9721886.1"/>
    </source>
</evidence>
<gene>
    <name evidence="1" type="ORF">KS407_10615</name>
</gene>
<dbReference type="EMBL" id="JAHQCR010000045">
    <property type="protein sequence ID" value="MBU9721886.1"/>
    <property type="molecule type" value="Genomic_DNA"/>
</dbReference>
<dbReference type="Pfam" id="PF09501">
    <property type="entry name" value="Bac_small_YrzI"/>
    <property type="match status" value="1"/>
</dbReference>